<evidence type="ECO:0000313" key="2">
    <source>
        <dbReference type="EMBL" id="KAF2070085.1"/>
    </source>
</evidence>
<dbReference type="Proteomes" id="UP000695562">
    <property type="component" value="Unassembled WGS sequence"/>
</dbReference>
<reference evidence="2" key="1">
    <citation type="submission" date="2020-01" db="EMBL/GenBank/DDBJ databases">
        <title>Development of genomics and gene disruption for Polysphondylium violaceum indicates a role for the polyketide synthase stlB in stalk morphogenesis.</title>
        <authorList>
            <person name="Narita B."/>
            <person name="Kawabe Y."/>
            <person name="Kin K."/>
            <person name="Saito T."/>
            <person name="Gibbs R."/>
            <person name="Kuspa A."/>
            <person name="Muzny D."/>
            <person name="Queller D."/>
            <person name="Richards S."/>
            <person name="Strassman J."/>
            <person name="Sucgang R."/>
            <person name="Worley K."/>
            <person name="Schaap P."/>
        </authorList>
    </citation>
    <scope>NUCLEOTIDE SEQUENCE</scope>
    <source>
        <strain evidence="2">QSvi11</strain>
    </source>
</reference>
<dbReference type="OrthoDB" id="19915at2759"/>
<evidence type="ECO:0000256" key="1">
    <source>
        <dbReference type="SAM" id="MobiDB-lite"/>
    </source>
</evidence>
<comment type="caution">
    <text evidence="2">The sequence shown here is derived from an EMBL/GenBank/DDBJ whole genome shotgun (WGS) entry which is preliminary data.</text>
</comment>
<dbReference type="SUPFAM" id="SSF48371">
    <property type="entry name" value="ARM repeat"/>
    <property type="match status" value="1"/>
</dbReference>
<feature type="compositionally biased region" description="Low complexity" evidence="1">
    <location>
        <begin position="219"/>
        <end position="250"/>
    </location>
</feature>
<proteinExistence type="predicted"/>
<gene>
    <name evidence="2" type="ORF">CYY_008594</name>
</gene>
<protein>
    <submittedName>
        <fullName evidence="2">Uncharacterized protein</fullName>
    </submittedName>
</protein>
<dbReference type="AlphaFoldDB" id="A0A8J4PN54"/>
<name>A0A8J4PN54_9MYCE</name>
<accession>A0A8J4PN54</accession>
<evidence type="ECO:0000313" key="3">
    <source>
        <dbReference type="Proteomes" id="UP000695562"/>
    </source>
</evidence>
<organism evidence="2 3">
    <name type="scientific">Polysphondylium violaceum</name>
    <dbReference type="NCBI Taxonomy" id="133409"/>
    <lineage>
        <taxon>Eukaryota</taxon>
        <taxon>Amoebozoa</taxon>
        <taxon>Evosea</taxon>
        <taxon>Eumycetozoa</taxon>
        <taxon>Dictyostelia</taxon>
        <taxon>Dictyosteliales</taxon>
        <taxon>Dictyosteliaceae</taxon>
        <taxon>Polysphondylium</taxon>
    </lineage>
</organism>
<feature type="region of interest" description="Disordered" evidence="1">
    <location>
        <begin position="354"/>
        <end position="382"/>
    </location>
</feature>
<sequence>MYPYNNTQYIKRTEVPFYSDRLNKRIQDYTSASRLIEYMTSKDDSLIDYSLNYLLAKSYQEKLLFSISTERDFNTKQFSTVTLTDSLIGVITSFKKINGDDQHQQQQQYSLEILNDTALLAKIIAIFRNSILQKPNDQIIASNPTIVITLLEILYSYLCFRSSFSHISTSTSSCTPFDKLFNQKTFHINSSTSKHILEIFSKILIGIHLNPLPNEDVKNSNNEGNNEENNNNNNTQDSSNTTTAATTNSNQQEELNFKNIYEFDQVQFLVSNHNDSGTPVLKSLPMKSFGKKLLKTLEMSIYTYDNDDELLACLETMEILLKSKRNRLLFEETLLKPVYDQFITETITTITTENNNNNNTTLSPTATTDNDGTNENNNNSTTQNITNLSIQTELINDIIDKNANLISRCVELLGHSNLNIQNLALTILLRLSKSSQKLRIMICHYPSFIKHLVNLLSYKTTGEHLEISKKSVNIISYLAKEPLNLPLLIPYETSLAHVALTDNPNSDSITNILVRFEHFINNQQK</sequence>
<dbReference type="Gene3D" id="1.25.10.10">
    <property type="entry name" value="Leucine-rich Repeat Variant"/>
    <property type="match status" value="1"/>
</dbReference>
<feature type="region of interest" description="Disordered" evidence="1">
    <location>
        <begin position="216"/>
        <end position="250"/>
    </location>
</feature>
<keyword evidence="3" id="KW-1185">Reference proteome</keyword>
<dbReference type="InterPro" id="IPR016024">
    <property type="entry name" value="ARM-type_fold"/>
</dbReference>
<dbReference type="EMBL" id="AJWJ01000545">
    <property type="protein sequence ID" value="KAF2070085.1"/>
    <property type="molecule type" value="Genomic_DNA"/>
</dbReference>
<dbReference type="InterPro" id="IPR011989">
    <property type="entry name" value="ARM-like"/>
</dbReference>